<protein>
    <submittedName>
        <fullName evidence="2">Uncharacterized protein</fullName>
    </submittedName>
</protein>
<sequence>MKVKEDVTKKDEEVTVSRGSVPPALHQLRPPEQAEAQRRDMSTESHTVSRSGIEGSVPPALHHFSHLSNLELEEETYVDRVTYRIKKWNGVEVEWPEYSGKSKAPHEEEYCGGGKARYCNRKAGQRGCGNGACRSPSLWTPAVLDAKGLPYVS</sequence>
<reference evidence="2 3" key="1">
    <citation type="submission" date="2020-05" db="EMBL/GenBank/DDBJ databases">
        <title>Identification and distribution of gene clusters putatively required for synthesis of sphingolipid metabolism inhibitors in phylogenetically diverse species of the filamentous fungus Fusarium.</title>
        <authorList>
            <person name="Kim H.-S."/>
            <person name="Busman M."/>
            <person name="Brown D.W."/>
            <person name="Divon H."/>
            <person name="Uhlig S."/>
            <person name="Proctor R.H."/>
        </authorList>
    </citation>
    <scope>NUCLEOTIDE SEQUENCE [LARGE SCALE GENOMIC DNA]</scope>
    <source>
        <strain evidence="2 3">NRRL 26131</strain>
    </source>
</reference>
<dbReference type="EMBL" id="JAAQPF010001109">
    <property type="protein sequence ID" value="KAF5693324.1"/>
    <property type="molecule type" value="Genomic_DNA"/>
</dbReference>
<proteinExistence type="predicted"/>
<organism evidence="2 3">
    <name type="scientific">Fusarium globosum</name>
    <dbReference type="NCBI Taxonomy" id="78864"/>
    <lineage>
        <taxon>Eukaryota</taxon>
        <taxon>Fungi</taxon>
        <taxon>Dikarya</taxon>
        <taxon>Ascomycota</taxon>
        <taxon>Pezizomycotina</taxon>
        <taxon>Sordariomycetes</taxon>
        <taxon>Hypocreomycetidae</taxon>
        <taxon>Hypocreales</taxon>
        <taxon>Nectriaceae</taxon>
        <taxon>Fusarium</taxon>
        <taxon>Fusarium fujikuroi species complex</taxon>
    </lineage>
</organism>
<feature type="region of interest" description="Disordered" evidence="1">
    <location>
        <begin position="1"/>
        <end position="59"/>
    </location>
</feature>
<evidence type="ECO:0000256" key="1">
    <source>
        <dbReference type="SAM" id="MobiDB-lite"/>
    </source>
</evidence>
<evidence type="ECO:0000313" key="2">
    <source>
        <dbReference type="EMBL" id="KAF5693324.1"/>
    </source>
</evidence>
<accession>A0A8H5XGM1</accession>
<name>A0A8H5XGM1_9HYPO</name>
<gene>
    <name evidence="2" type="ORF">FGLOB1_14417</name>
</gene>
<dbReference type="AlphaFoldDB" id="A0A8H5XGM1"/>
<keyword evidence="3" id="KW-1185">Reference proteome</keyword>
<feature type="compositionally biased region" description="Basic and acidic residues" evidence="1">
    <location>
        <begin position="1"/>
        <end position="15"/>
    </location>
</feature>
<dbReference type="Proteomes" id="UP000532311">
    <property type="component" value="Unassembled WGS sequence"/>
</dbReference>
<evidence type="ECO:0000313" key="3">
    <source>
        <dbReference type="Proteomes" id="UP000532311"/>
    </source>
</evidence>
<comment type="caution">
    <text evidence="2">The sequence shown here is derived from an EMBL/GenBank/DDBJ whole genome shotgun (WGS) entry which is preliminary data.</text>
</comment>